<dbReference type="eggNOG" id="ENOG5032C11">
    <property type="taxonomic scope" value="Bacteria"/>
</dbReference>
<reference evidence="1 2" key="1">
    <citation type="submission" date="2013-09" db="EMBL/GenBank/DDBJ databases">
        <title>Whole genome shotgun sequence of Vibrio ezurae NBRC 102218.</title>
        <authorList>
            <person name="Yoshida I."/>
            <person name="Hosoyama A."/>
            <person name="Numata M."/>
            <person name="Hashimoto M."/>
            <person name="Hosoyama Y."/>
            <person name="Tsuchikane K."/>
            <person name="Noguchi M."/>
            <person name="Hirakata S."/>
            <person name="Ichikawa N."/>
            <person name="Ohji S."/>
            <person name="Yamazoe A."/>
            <person name="Fujita N."/>
        </authorList>
    </citation>
    <scope>NUCLEOTIDE SEQUENCE [LARGE SCALE GENOMIC DNA]</scope>
    <source>
        <strain evidence="1 2">NBRC 102218</strain>
    </source>
</reference>
<protein>
    <recommendedName>
        <fullName evidence="3">Methyl-accepting chemotaxis protein</fullName>
    </recommendedName>
</protein>
<dbReference type="InterPro" id="IPR025503">
    <property type="entry name" value="DUF4391"/>
</dbReference>
<dbReference type="EMBL" id="BATM01000055">
    <property type="protein sequence ID" value="GAD81290.1"/>
    <property type="molecule type" value="Genomic_DNA"/>
</dbReference>
<dbReference type="Proteomes" id="UP000016562">
    <property type="component" value="Unassembled WGS sequence"/>
</dbReference>
<evidence type="ECO:0000313" key="1">
    <source>
        <dbReference type="EMBL" id="GAD81290.1"/>
    </source>
</evidence>
<sequence>MSIESSFAETVIQNFGFPNSTELGVKVPKKTITDNTSLSSSDKQLIKDVLKSLMWRFTMKPETVNIPVFEDDVHQYKEIAVLHVKVKSNSKTKQLCKLLHQQIPYPTLLFVEWDQEAAISLADKRVNQVDSTKLTIEYQYDTGWLDEKSQQTFNSDFLADLRFDHCSVLSLYDFYTSVIQKLNFLEAAKTTGIYSDKADEDLTPLLAELNRLEIQLIQIRNKLKKETQMNTKMRLNVEARKIKLVIEKIKQQIA</sequence>
<accession>U3B5U0</accession>
<name>U3B5U0_9VIBR</name>
<gene>
    <name evidence="1" type="ORF">VEZ01S_55_00060</name>
</gene>
<evidence type="ECO:0008006" key="3">
    <source>
        <dbReference type="Google" id="ProtNLM"/>
    </source>
</evidence>
<keyword evidence="2" id="KW-1185">Reference proteome</keyword>
<dbReference type="AlphaFoldDB" id="U3B5U0"/>
<organism evidence="1 2">
    <name type="scientific">Vibrio ezurae NBRC 102218</name>
    <dbReference type="NCBI Taxonomy" id="1219080"/>
    <lineage>
        <taxon>Bacteria</taxon>
        <taxon>Pseudomonadati</taxon>
        <taxon>Pseudomonadota</taxon>
        <taxon>Gammaproteobacteria</taxon>
        <taxon>Vibrionales</taxon>
        <taxon>Vibrionaceae</taxon>
        <taxon>Vibrio</taxon>
    </lineage>
</organism>
<comment type="caution">
    <text evidence="1">The sequence shown here is derived from an EMBL/GenBank/DDBJ whole genome shotgun (WGS) entry which is preliminary data.</text>
</comment>
<dbReference type="Pfam" id="PF14335">
    <property type="entry name" value="DUF4391"/>
    <property type="match status" value="1"/>
</dbReference>
<dbReference type="STRING" id="1219080.VEZ01S_55_00060"/>
<evidence type="ECO:0000313" key="2">
    <source>
        <dbReference type="Proteomes" id="UP000016562"/>
    </source>
</evidence>
<dbReference type="RefSeq" id="WP_021714987.1">
    <property type="nucleotide sequence ID" value="NZ_BATM01000055.1"/>
</dbReference>
<proteinExistence type="predicted"/>